<sequence length="385" mass="42143">MIGGKRGEDLLPIVVFVGQQPDLAALLAAQRSGTVEQGLCAGRGEVAQLPPAQTKPLCEKEKRPGREPCPLGTLVVRKLATLRFGRARRERRAKEGREFLPVTARRGQIGAGCCEQFFAQFIFAKGMSDAQLGGIGGEIVSQRRQAERQIPDAANQLLGVKPFEQQSNGQKIGQRDWRLVGARVGFAPAAHAGPARKFEHQPLQIGLPVRFLDPERQQLANDRWQRLLRELCDFLPGADEFVEFPAPVVGGAMPPGGIKALLPRAVAPGDKALVQMRAKMANQAWLQRFADILAAQVGEQSGQRPALAEADDQFLPERGSGFRRCLARQGFRPRPRPAFRPAWPLVSGLAGRSRCGRHGRLQRIGGCPEIGYRRRLVESFSLGGQ</sequence>
<name>A0A011NXQ5_9PROT</name>
<comment type="caution">
    <text evidence="1">The sequence shown here is derived from an EMBL/GenBank/DDBJ whole genome shotgun (WGS) entry which is preliminary data.</text>
</comment>
<evidence type="ECO:0000313" key="1">
    <source>
        <dbReference type="EMBL" id="EXI80101.1"/>
    </source>
</evidence>
<proteinExistence type="predicted"/>
<gene>
    <name evidence="1" type="ORF">AW10_01981</name>
</gene>
<organism evidence="1 2">
    <name type="scientific">Candidatus Accumulibacter appositus</name>
    <dbReference type="NCBI Taxonomy" id="1454003"/>
    <lineage>
        <taxon>Bacteria</taxon>
        <taxon>Pseudomonadati</taxon>
        <taxon>Pseudomonadota</taxon>
        <taxon>Betaproteobacteria</taxon>
        <taxon>Candidatus Accumulibacter</taxon>
    </lineage>
</organism>
<accession>A0A011NXQ5</accession>
<evidence type="ECO:0000313" key="2">
    <source>
        <dbReference type="Proteomes" id="UP000021816"/>
    </source>
</evidence>
<protein>
    <submittedName>
        <fullName evidence="1">Uncharacterized protein</fullName>
    </submittedName>
</protein>
<dbReference type="AlphaFoldDB" id="A0A011NXQ5"/>
<dbReference type="EMBL" id="JEMX01000040">
    <property type="protein sequence ID" value="EXI80101.1"/>
    <property type="molecule type" value="Genomic_DNA"/>
</dbReference>
<dbReference type="Proteomes" id="UP000021816">
    <property type="component" value="Unassembled WGS sequence"/>
</dbReference>
<reference evidence="1 2" key="1">
    <citation type="submission" date="2014-02" db="EMBL/GenBank/DDBJ databases">
        <title>Expanding our view of genomic diversity in Candidatus Accumulibacter clades.</title>
        <authorList>
            <person name="Skennerton C.T."/>
            <person name="Barr J.J."/>
            <person name="Slater F.R."/>
            <person name="Bond P.L."/>
            <person name="Tyson G.W."/>
        </authorList>
    </citation>
    <scope>NUCLEOTIDE SEQUENCE [LARGE SCALE GENOMIC DNA]</scope>
    <source>
        <strain evidence="2">BA-92</strain>
    </source>
</reference>